<sequence length="468" mass="54666">MIKLNNKFESLRRELLKDAYNLEDKVTINGQFKKRFFYLIELTTFSLMKGENNFFGLFSMQMKREINTKLLWPVGTTVSLSHFVLHFNPFLFLNCSLEQMKALIKHEIYHIMFGHIKRQKQLIKKYSNFIVNTALDISINQYIENLPPWSSTIEKVNLSFKCDLPYEKNAEYYAKEIKKAMDKLTTEDGKKKITNEEAMKNSTNVKIEEYKIENAHDIWSLNKDNFDLEHLKELTKKTANNASKGKAPTSIQKALKDLNRKAEIPWNEYLRRIIGTQPMGYKKTITRKDRRQPNRLDIRGKLPDHKIKLLIALDISGSMSDEDIQKVMVEVFDIVKNYSSDITIIESDNTIRRVYKVRRQGDVKKKLDTRGGTAFSPVFQYIYDNKLRDHILIYFTDGMGEEKLKVKPINCKTLWVLTGAEETLSLREPFGEIKKLSGKKVKKNDVTIALQDMKEIIKDWACAANQYI</sequence>
<dbReference type="Proteomes" id="UP000250223">
    <property type="component" value="Unassembled WGS sequence"/>
</dbReference>
<dbReference type="Pfam" id="PF09967">
    <property type="entry name" value="DUF2201"/>
    <property type="match status" value="1"/>
</dbReference>
<feature type="domain" description="Putative metallopeptidase" evidence="2">
    <location>
        <begin position="81"/>
        <end position="276"/>
    </location>
</feature>
<dbReference type="RefSeq" id="WP_095177711.1">
    <property type="nucleotide sequence ID" value="NZ_JAHLNT010000004.1"/>
</dbReference>
<accession>A0A239ZYV6</accession>
<dbReference type="PANTHER" id="PTHR38730:SF1">
    <property type="entry name" value="SLL7028 PROTEIN"/>
    <property type="match status" value="1"/>
</dbReference>
<dbReference type="Pfam" id="PF13203">
    <property type="entry name" value="DUF2201_N"/>
    <property type="match status" value="1"/>
</dbReference>
<reference evidence="3 4" key="1">
    <citation type="submission" date="2018-06" db="EMBL/GenBank/DDBJ databases">
        <authorList>
            <consortium name="Pathogen Informatics"/>
            <person name="Doyle S."/>
        </authorList>
    </citation>
    <scope>NUCLEOTIDE SEQUENCE [LARGE SCALE GENOMIC DNA]</scope>
    <source>
        <strain evidence="3 4">NCTC13028</strain>
    </source>
</reference>
<gene>
    <name evidence="3" type="ORF">NCTC13028_00287</name>
</gene>
<dbReference type="SUPFAM" id="SSF53300">
    <property type="entry name" value="vWA-like"/>
    <property type="match status" value="1"/>
</dbReference>
<proteinExistence type="predicted"/>
<organism evidence="3 4">
    <name type="scientific">Clostridium cochlearium</name>
    <dbReference type="NCBI Taxonomy" id="1494"/>
    <lineage>
        <taxon>Bacteria</taxon>
        <taxon>Bacillati</taxon>
        <taxon>Bacillota</taxon>
        <taxon>Clostridia</taxon>
        <taxon>Eubacteriales</taxon>
        <taxon>Clostridiaceae</taxon>
        <taxon>Clostridium</taxon>
    </lineage>
</organism>
<dbReference type="InterPro" id="IPR036465">
    <property type="entry name" value="vWFA_dom_sf"/>
</dbReference>
<evidence type="ECO:0000313" key="4">
    <source>
        <dbReference type="Proteomes" id="UP000250223"/>
    </source>
</evidence>
<feature type="domain" description="VWA-like" evidence="1">
    <location>
        <begin position="310"/>
        <end position="436"/>
    </location>
</feature>
<dbReference type="AlphaFoldDB" id="A0A239ZYV6"/>
<dbReference type="InterPro" id="IPR025154">
    <property type="entry name" value="Put_metallopeptidase_dom"/>
</dbReference>
<dbReference type="PANTHER" id="PTHR38730">
    <property type="entry name" value="SLL7028 PROTEIN"/>
    <property type="match status" value="1"/>
</dbReference>
<evidence type="ECO:0000259" key="1">
    <source>
        <dbReference type="Pfam" id="PF09967"/>
    </source>
</evidence>
<dbReference type="EMBL" id="UAWC01000001">
    <property type="protein sequence ID" value="SQB33294.1"/>
    <property type="molecule type" value="Genomic_DNA"/>
</dbReference>
<evidence type="ECO:0000259" key="2">
    <source>
        <dbReference type="Pfam" id="PF13203"/>
    </source>
</evidence>
<dbReference type="InterPro" id="IPR018698">
    <property type="entry name" value="VWA-like_dom"/>
</dbReference>
<protein>
    <submittedName>
        <fullName evidence="3">Metal-dependent peptidase</fullName>
    </submittedName>
</protein>
<evidence type="ECO:0000313" key="3">
    <source>
        <dbReference type="EMBL" id="SQB33294.1"/>
    </source>
</evidence>
<name>A0A239ZYV6_CLOCO</name>